<accession>A0ABQ5YU30</accession>
<feature type="domain" description="GST C-terminal" evidence="2">
    <location>
        <begin position="91"/>
        <end position="213"/>
    </location>
</feature>
<dbReference type="InterPro" id="IPR036249">
    <property type="entry name" value="Thioredoxin-like_sf"/>
</dbReference>
<proteinExistence type="predicted"/>
<dbReference type="PANTHER" id="PTHR43968">
    <property type="match status" value="1"/>
</dbReference>
<feature type="domain" description="GST N-terminal" evidence="1">
    <location>
        <begin position="7"/>
        <end position="86"/>
    </location>
</feature>
<dbReference type="SUPFAM" id="SSF52833">
    <property type="entry name" value="Thioredoxin-like"/>
    <property type="match status" value="1"/>
</dbReference>
<dbReference type="InterPro" id="IPR004045">
    <property type="entry name" value="Glutathione_S-Trfase_N"/>
</dbReference>
<dbReference type="PANTHER" id="PTHR43968:SF6">
    <property type="entry name" value="GLUTATHIONE S-TRANSFERASE OMEGA"/>
    <property type="match status" value="1"/>
</dbReference>
<dbReference type="PROSITE" id="PS50405">
    <property type="entry name" value="GST_CTER"/>
    <property type="match status" value="1"/>
</dbReference>
<comment type="caution">
    <text evidence="3">The sequence shown here is derived from an EMBL/GenBank/DDBJ whole genome shotgun (WGS) entry which is preliminary data.</text>
</comment>
<evidence type="ECO:0000259" key="2">
    <source>
        <dbReference type="PROSITE" id="PS50405"/>
    </source>
</evidence>
<dbReference type="Pfam" id="PF13410">
    <property type="entry name" value="GST_C_2"/>
    <property type="match status" value="1"/>
</dbReference>
<evidence type="ECO:0000313" key="3">
    <source>
        <dbReference type="EMBL" id="GLR25952.1"/>
    </source>
</evidence>
<dbReference type="PROSITE" id="PS50404">
    <property type="entry name" value="GST_NTER"/>
    <property type="match status" value="1"/>
</dbReference>
<protein>
    <submittedName>
        <fullName evidence="3">Glutathione S-transferase</fullName>
    </submittedName>
</protein>
<dbReference type="InterPro" id="IPR010987">
    <property type="entry name" value="Glutathione-S-Trfase_C-like"/>
</dbReference>
<dbReference type="SUPFAM" id="SSF47616">
    <property type="entry name" value="GST C-terminal domain-like"/>
    <property type="match status" value="1"/>
</dbReference>
<dbReference type="RefSeq" id="WP_284280408.1">
    <property type="nucleotide sequence ID" value="NZ_BSOJ01000010.1"/>
</dbReference>
<dbReference type="EMBL" id="BSOJ01000010">
    <property type="protein sequence ID" value="GLR25952.1"/>
    <property type="molecule type" value="Genomic_DNA"/>
</dbReference>
<dbReference type="Gene3D" id="1.20.1050.10">
    <property type="match status" value="1"/>
</dbReference>
<dbReference type="CDD" id="cd03196">
    <property type="entry name" value="GST_C_5"/>
    <property type="match status" value="1"/>
</dbReference>
<dbReference type="PROSITE" id="PS51354">
    <property type="entry name" value="GLUTAREDOXIN_2"/>
    <property type="match status" value="1"/>
</dbReference>
<organism evidence="3 4">
    <name type="scientific">Limnobacter litoralis</name>
    <dbReference type="NCBI Taxonomy" id="481366"/>
    <lineage>
        <taxon>Bacteria</taxon>
        <taxon>Pseudomonadati</taxon>
        <taxon>Pseudomonadota</taxon>
        <taxon>Betaproteobacteria</taxon>
        <taxon>Burkholderiales</taxon>
        <taxon>Burkholderiaceae</taxon>
        <taxon>Limnobacter</taxon>
    </lineage>
</organism>
<name>A0ABQ5YU30_9BURK</name>
<sequence length="220" mass="25276">MSAHQSELPVLYSFRRCPFAMRARLALAACGLKVEIREIVLRDKPAHMCEISPKATVPVLWLPDGTVVDESLDVMRWAVRQADPMGLMNLQPSALESTQQWLAVLDGEFKHHLDRYKYPQRYEGVDAMEHRQAGVQILKQWGAALIDSDWLFGNSMRFADLAILPFVRQFRIPEPQWFDSNPELAPVVAWLQRFLALPLFETAMQKFEPWKPGDPAVFFP</sequence>
<reference evidence="4" key="1">
    <citation type="journal article" date="2019" name="Int. J. Syst. Evol. Microbiol.">
        <title>The Global Catalogue of Microorganisms (GCM) 10K type strain sequencing project: providing services to taxonomists for standard genome sequencing and annotation.</title>
        <authorList>
            <consortium name="The Broad Institute Genomics Platform"/>
            <consortium name="The Broad Institute Genome Sequencing Center for Infectious Disease"/>
            <person name="Wu L."/>
            <person name="Ma J."/>
        </authorList>
    </citation>
    <scope>NUCLEOTIDE SEQUENCE [LARGE SCALE GENOMIC DNA]</scope>
    <source>
        <strain evidence="4">NBRC 105857</strain>
    </source>
</reference>
<dbReference type="InterPro" id="IPR050983">
    <property type="entry name" value="GST_Omega/HSP26"/>
</dbReference>
<keyword evidence="4" id="KW-1185">Reference proteome</keyword>
<dbReference type="InterPro" id="IPR036282">
    <property type="entry name" value="Glutathione-S-Trfase_C_sf"/>
</dbReference>
<evidence type="ECO:0000259" key="1">
    <source>
        <dbReference type="PROSITE" id="PS50404"/>
    </source>
</evidence>
<gene>
    <name evidence="3" type="primary">gst</name>
    <name evidence="3" type="ORF">GCM10007875_10400</name>
</gene>
<evidence type="ECO:0000313" key="4">
    <source>
        <dbReference type="Proteomes" id="UP001156664"/>
    </source>
</evidence>
<dbReference type="Pfam" id="PF13409">
    <property type="entry name" value="GST_N_2"/>
    <property type="match status" value="1"/>
</dbReference>
<dbReference type="Proteomes" id="UP001156664">
    <property type="component" value="Unassembled WGS sequence"/>
</dbReference>
<dbReference type="Gene3D" id="3.40.30.10">
    <property type="entry name" value="Glutaredoxin"/>
    <property type="match status" value="1"/>
</dbReference>